<dbReference type="AlphaFoldDB" id="A0A6J5DBS6"/>
<proteinExistence type="predicted"/>
<dbReference type="Pfam" id="PF25023">
    <property type="entry name" value="TEN_YD-shell"/>
    <property type="match status" value="1"/>
</dbReference>
<reference evidence="3 4" key="1">
    <citation type="submission" date="2020-04" db="EMBL/GenBank/DDBJ databases">
        <authorList>
            <person name="De Canck E."/>
        </authorList>
    </citation>
    <scope>NUCLEOTIDE SEQUENCE [LARGE SCALE GENOMIC DNA]</scope>
    <source>
        <strain evidence="3 4">LMG 29542</strain>
    </source>
</reference>
<gene>
    <name evidence="3" type="ORF">LMG29542_01532</name>
</gene>
<keyword evidence="1" id="KW-0677">Repeat</keyword>
<accession>A0A6J5DBS6</accession>
<evidence type="ECO:0000259" key="2">
    <source>
        <dbReference type="Pfam" id="PF25023"/>
    </source>
</evidence>
<dbReference type="EMBL" id="CADIKH010000006">
    <property type="protein sequence ID" value="CAB3751708.1"/>
    <property type="molecule type" value="Genomic_DNA"/>
</dbReference>
<keyword evidence="4" id="KW-1185">Reference proteome</keyword>
<evidence type="ECO:0000313" key="3">
    <source>
        <dbReference type="EMBL" id="CAB3751708.1"/>
    </source>
</evidence>
<dbReference type="InterPro" id="IPR006530">
    <property type="entry name" value="YD"/>
</dbReference>
<dbReference type="RefSeq" id="WP_175225861.1">
    <property type="nucleotide sequence ID" value="NZ_CADIKH010000006.1"/>
</dbReference>
<evidence type="ECO:0000313" key="4">
    <source>
        <dbReference type="Proteomes" id="UP000494363"/>
    </source>
</evidence>
<dbReference type="Proteomes" id="UP000494363">
    <property type="component" value="Unassembled WGS sequence"/>
</dbReference>
<dbReference type="NCBIfam" id="TIGR01643">
    <property type="entry name" value="YD_repeat_2x"/>
    <property type="match status" value="4"/>
</dbReference>
<protein>
    <recommendedName>
        <fullName evidence="2">Teneurin-like YD-shell domain-containing protein</fullName>
    </recommendedName>
</protein>
<dbReference type="PANTHER" id="PTHR32305">
    <property type="match status" value="1"/>
</dbReference>
<sequence>MSAKFFSQAGSNFKNPAQGRVNARTGQFTVSLKIGDLIANNGMGPKLPLTIEYVPFDNDNVYALGIGCSLGLSHYDRANLLLTTSSGEQYKTIESGDGSSVSIKQRNAENFLFLKISDIEYRHISKSGEVEILSSRSMSPNCFVPIQIITDVGYQLNLTWQANGEQNQLITVRDEKNTLCEFMYDPTCKIRVFPDSSEEYQITLGTQNKYLSEYKVLTDSDTYTWSLEYTTVGGETLLTRITDPSGYVEHAVYTDAVMQFPPGANMPALPAVTQYVQSPGMSQPDTTVTYDYSNYNYLGYGIANSWDAEKDNSCTVLSDTVFYTSTETISDTDGTTRSTIRKFNNYHMLVTETIVNGNTSKKRETNFVYYAKPGVEYEEQPPQFQQPTSRTMTWTEGDLLRTETVDTTYDEYGNHLTKKTTGKESTEWTYYSAAGEAGNEYTGCPPDPYGFVTNVKTKTVTPAPSELNDFSEEQTQFKYTSFKTRSGSPADSCPLLSMTTKFRDGIKLQSNGITYDSTDSSNYGRVASVANTLISDTPGYTLALTYEIQQDALKQTAIVIGYDNTQKTKSVSHSVLTNRLLSEQDSLGNTTEYTYDHLGRPVSRVLNPGTPYENEITISYDIKKDPTNEEKVTDILTTYRDSSGSTEQIHYDGRHRPIRLSQNSIDSGQSDTFFDIAIANYNAFGHPADLTTKDYADPLNLSPTSQQHIEFLYDDWGNREGTRYDSGQTKYQRYDPVTLTQTEQLTDNAGTPLLGAQVTTFDVNKNPLKVERKDLQQTTVSTTTYVYDGSGRQRQYTDEVGNITTYDYDEFDRVSTETAPDATVVEKTYDAHSTESLIATIKVSRSDNQVELGAQTFDGLGRTTQSHTGGRTEISSYEAGNDAPATVTDNAGITLSYDYVPELQSAIRHVGGPTLLQDFTYDAPTGRPLDASEAGSYERSSQWTSAGRLLLERFTPTGGPQREASYSWTLRGKLLSYTDITGNVQQLSYDAYGRLSKIADEAVTVTFAYDPAGRLYMQKATDSSSGASLTTQLSYDDLGREVTRELAPSGGAPIVTITRTYYTNDQLQSCKTVQGSETLREEQYTYDNRNRLVDYSCTNGSRPPVDGYGQPIASQHFTFDMLDNVTECITAIAQGSAASDTATFHYDNPSDPTQLTSVTHAGNSSYPAVIELAYDANGRMTMDERGRTLTYDEAGRLASIVSPDGSSAEYHYDANDMLVIQILNGNDMRQLYYRGQSLVDEVRATQNEASRFIQTPTGCAAVSDESMTSP</sequence>
<organism evidence="3 4">
    <name type="scientific">Paraburkholderia humisilvae</name>
    <dbReference type="NCBI Taxonomy" id="627669"/>
    <lineage>
        <taxon>Bacteria</taxon>
        <taxon>Pseudomonadati</taxon>
        <taxon>Pseudomonadota</taxon>
        <taxon>Betaproteobacteria</taxon>
        <taxon>Burkholderiales</taxon>
        <taxon>Burkholderiaceae</taxon>
        <taxon>Paraburkholderia</taxon>
    </lineage>
</organism>
<dbReference type="InterPro" id="IPR050708">
    <property type="entry name" value="T6SS_VgrG/RHS"/>
</dbReference>
<feature type="domain" description="Teneurin-like YD-shell" evidence="2">
    <location>
        <begin position="780"/>
        <end position="1242"/>
    </location>
</feature>
<name>A0A6J5DBS6_9BURK</name>
<dbReference type="Gene3D" id="2.180.10.10">
    <property type="entry name" value="RHS repeat-associated core"/>
    <property type="match status" value="2"/>
</dbReference>
<dbReference type="InterPro" id="IPR056823">
    <property type="entry name" value="TEN-like_YD-shell"/>
</dbReference>
<evidence type="ECO:0000256" key="1">
    <source>
        <dbReference type="ARBA" id="ARBA00022737"/>
    </source>
</evidence>
<dbReference type="PANTHER" id="PTHR32305:SF15">
    <property type="entry name" value="PROTEIN RHSA-RELATED"/>
    <property type="match status" value="1"/>
</dbReference>